<dbReference type="PANTHER" id="PTHR30328">
    <property type="entry name" value="TRANSCRIPTIONAL REPRESSOR"/>
    <property type="match status" value="1"/>
</dbReference>
<dbReference type="PANTHER" id="PTHR30328:SF54">
    <property type="entry name" value="HTH-TYPE TRANSCRIPTIONAL REPRESSOR SCO4008"/>
    <property type="match status" value="1"/>
</dbReference>
<accession>A0AAJ2N6M5</accession>
<dbReference type="SUPFAM" id="SSF46689">
    <property type="entry name" value="Homeodomain-like"/>
    <property type="match status" value="1"/>
</dbReference>
<evidence type="ECO:0000313" key="4">
    <source>
        <dbReference type="EMBL" id="MDT8978720.1"/>
    </source>
</evidence>
<dbReference type="InterPro" id="IPR036271">
    <property type="entry name" value="Tet_transcr_reg_TetR-rel_C_sf"/>
</dbReference>
<evidence type="ECO:0000256" key="2">
    <source>
        <dbReference type="PROSITE-ProRule" id="PRU00335"/>
    </source>
</evidence>
<dbReference type="EMBL" id="JAVYAA010000005">
    <property type="protein sequence ID" value="MDT8978720.1"/>
    <property type="molecule type" value="Genomic_DNA"/>
</dbReference>
<proteinExistence type="predicted"/>
<evidence type="ECO:0000313" key="5">
    <source>
        <dbReference type="Proteomes" id="UP001250538"/>
    </source>
</evidence>
<dbReference type="GO" id="GO:0006355">
    <property type="term" value="P:regulation of DNA-templated transcription"/>
    <property type="evidence" value="ECO:0007669"/>
    <property type="project" value="UniProtKB-ARBA"/>
</dbReference>
<dbReference type="Gene3D" id="1.10.10.60">
    <property type="entry name" value="Homeodomain-like"/>
    <property type="match status" value="1"/>
</dbReference>
<dbReference type="Pfam" id="PF00440">
    <property type="entry name" value="TetR_N"/>
    <property type="match status" value="1"/>
</dbReference>
<name>A0AAJ2N6M5_9BACL</name>
<gene>
    <name evidence="4" type="ORF">RQP50_21015</name>
</gene>
<dbReference type="InterPro" id="IPR050109">
    <property type="entry name" value="HTH-type_TetR-like_transc_reg"/>
</dbReference>
<keyword evidence="5" id="KW-1185">Reference proteome</keyword>
<comment type="caution">
    <text evidence="4">The sequence shown here is derived from an EMBL/GenBank/DDBJ whole genome shotgun (WGS) entry which is preliminary data.</text>
</comment>
<dbReference type="InterPro" id="IPR023772">
    <property type="entry name" value="DNA-bd_HTH_TetR-type_CS"/>
</dbReference>
<keyword evidence="1 2" id="KW-0238">DNA-binding</keyword>
<organism evidence="4 5">
    <name type="scientific">Paenibacillus suaedae</name>
    <dbReference type="NCBI Taxonomy" id="3077233"/>
    <lineage>
        <taxon>Bacteria</taxon>
        <taxon>Bacillati</taxon>
        <taxon>Bacillota</taxon>
        <taxon>Bacilli</taxon>
        <taxon>Bacillales</taxon>
        <taxon>Paenibacillaceae</taxon>
        <taxon>Paenibacillus</taxon>
    </lineage>
</organism>
<dbReference type="RefSeq" id="WP_251482000.1">
    <property type="nucleotide sequence ID" value="NZ_JAVYAA010000005.1"/>
</dbReference>
<protein>
    <submittedName>
        <fullName evidence="4">TetR/AcrR family transcriptional regulator</fullName>
    </submittedName>
</protein>
<dbReference type="PROSITE" id="PS01081">
    <property type="entry name" value="HTH_TETR_1"/>
    <property type="match status" value="1"/>
</dbReference>
<dbReference type="AlphaFoldDB" id="A0AAJ2N6M5"/>
<dbReference type="SUPFAM" id="SSF48498">
    <property type="entry name" value="Tetracyclin repressor-like, C-terminal domain"/>
    <property type="match status" value="1"/>
</dbReference>
<dbReference type="InterPro" id="IPR009057">
    <property type="entry name" value="Homeodomain-like_sf"/>
</dbReference>
<dbReference type="PRINTS" id="PR00455">
    <property type="entry name" value="HTHTETR"/>
</dbReference>
<evidence type="ECO:0000259" key="3">
    <source>
        <dbReference type="PROSITE" id="PS50977"/>
    </source>
</evidence>
<reference evidence="5" key="1">
    <citation type="submission" date="2023-09" db="EMBL/GenBank/DDBJ databases">
        <title>Paenibacillus sp. chi10 Genome sequencing and assembly.</title>
        <authorList>
            <person name="Kim I."/>
        </authorList>
    </citation>
    <scope>NUCLEOTIDE SEQUENCE [LARGE SCALE GENOMIC DNA]</scope>
    <source>
        <strain evidence="5">chi10</strain>
    </source>
</reference>
<dbReference type="InterPro" id="IPR001647">
    <property type="entry name" value="HTH_TetR"/>
</dbReference>
<dbReference type="Gene3D" id="1.10.357.10">
    <property type="entry name" value="Tetracycline Repressor, domain 2"/>
    <property type="match status" value="1"/>
</dbReference>
<evidence type="ECO:0000256" key="1">
    <source>
        <dbReference type="ARBA" id="ARBA00023125"/>
    </source>
</evidence>
<sequence length="207" mass="24561">MNSKFMTLSTEKQDRIINASMKEFVRKGYEHASTNEMVKGAGISKGLLFHYFNNKQELFLSLYDYGVEKVMSLFYGRIDLEEKDFFIRFRQVQQVRWELLMQYPELFEFLNAAYIETASDIRPHIEQRNKGLTQEAFGKVLAGFDRSKFKEGLDIDKAINIIVWTFHGFLKDKMKRANAMQINSDDYVHMVKEADEYIDMFRQSFYK</sequence>
<feature type="DNA-binding region" description="H-T-H motif" evidence="2">
    <location>
        <begin position="33"/>
        <end position="52"/>
    </location>
</feature>
<dbReference type="Proteomes" id="UP001250538">
    <property type="component" value="Unassembled WGS sequence"/>
</dbReference>
<dbReference type="GO" id="GO:0003677">
    <property type="term" value="F:DNA binding"/>
    <property type="evidence" value="ECO:0007669"/>
    <property type="project" value="UniProtKB-UniRule"/>
</dbReference>
<dbReference type="PROSITE" id="PS50977">
    <property type="entry name" value="HTH_TETR_2"/>
    <property type="match status" value="1"/>
</dbReference>
<feature type="domain" description="HTH tetR-type" evidence="3">
    <location>
        <begin position="10"/>
        <end position="70"/>
    </location>
</feature>